<dbReference type="InterPro" id="IPR049756">
    <property type="entry name" value="PlcA-like_dom"/>
</dbReference>
<feature type="region of interest" description="Disordered" evidence="1">
    <location>
        <begin position="165"/>
        <end position="184"/>
    </location>
</feature>
<dbReference type="OrthoDB" id="4330301at2759"/>
<sequence length="306" mass="34326">MSYGVVCALAGNFFGVGHISDGPTADDRERRFMAAFKALRDENSVTVQLLVDHLSQRANLLQQQPTETVRCCFCTDARRHNPAADQVMQLPQVAAVNAAQFGESGRKTYIAGHAAAIRHAAGGKKTKEQLFEAYYMNAFADHFLQDLFEAGLAFTPQRALETVPSQDSSFLASNAPRPTSLQQPSTSLFQNQVLHNKDQAMPDEGCYFNLTFENDYGAKWRAYGGKRLMDNDNEVNQQRCREALQNSANEVFLAWSEQRIIPEIEFDSLRLAPRRAFLDKNRSNIPLFRLTTDGNDVVLEDGVRIR</sequence>
<name>A0A0F7ZQZ4_9HYPO</name>
<protein>
    <submittedName>
        <fullName evidence="2">Uncharacterized protein</fullName>
    </submittedName>
</protein>
<dbReference type="Proteomes" id="UP000054481">
    <property type="component" value="Unassembled WGS sequence"/>
</dbReference>
<evidence type="ECO:0000313" key="2">
    <source>
        <dbReference type="EMBL" id="KJZ68718.1"/>
    </source>
</evidence>
<organism evidence="2 3">
    <name type="scientific">Hirsutella minnesotensis 3608</name>
    <dbReference type="NCBI Taxonomy" id="1043627"/>
    <lineage>
        <taxon>Eukaryota</taxon>
        <taxon>Fungi</taxon>
        <taxon>Dikarya</taxon>
        <taxon>Ascomycota</taxon>
        <taxon>Pezizomycotina</taxon>
        <taxon>Sordariomycetes</taxon>
        <taxon>Hypocreomycetidae</taxon>
        <taxon>Hypocreales</taxon>
        <taxon>Ophiocordycipitaceae</taxon>
        <taxon>Hirsutella</taxon>
    </lineage>
</organism>
<reference evidence="2 3" key="1">
    <citation type="journal article" date="2014" name="Genome Biol. Evol.">
        <title>Comparative genomics and transcriptomics analyses reveal divergent lifestyle features of nematode endoparasitic fungus Hirsutella minnesotensis.</title>
        <authorList>
            <person name="Lai Y."/>
            <person name="Liu K."/>
            <person name="Zhang X."/>
            <person name="Zhang X."/>
            <person name="Li K."/>
            <person name="Wang N."/>
            <person name="Shu C."/>
            <person name="Wu Y."/>
            <person name="Wang C."/>
            <person name="Bushley K.E."/>
            <person name="Xiang M."/>
            <person name="Liu X."/>
        </authorList>
    </citation>
    <scope>NUCLEOTIDE SEQUENCE [LARGE SCALE GENOMIC DNA]</scope>
    <source>
        <strain evidence="2 3">3608</strain>
    </source>
</reference>
<dbReference type="AlphaFoldDB" id="A0A0F7ZQZ4"/>
<evidence type="ECO:0000256" key="1">
    <source>
        <dbReference type="SAM" id="MobiDB-lite"/>
    </source>
</evidence>
<accession>A0A0F7ZQZ4</accession>
<dbReference type="CDD" id="cd22893">
    <property type="entry name" value="PlcA-like"/>
    <property type="match status" value="1"/>
</dbReference>
<keyword evidence="3" id="KW-1185">Reference proteome</keyword>
<gene>
    <name evidence="2" type="ORF">HIM_11896</name>
</gene>
<dbReference type="EMBL" id="KQ030827">
    <property type="protein sequence ID" value="KJZ68718.1"/>
    <property type="molecule type" value="Genomic_DNA"/>
</dbReference>
<evidence type="ECO:0000313" key="3">
    <source>
        <dbReference type="Proteomes" id="UP000054481"/>
    </source>
</evidence>
<proteinExistence type="predicted"/>